<feature type="compositionally biased region" description="Basic residues" evidence="4">
    <location>
        <begin position="156"/>
        <end position="166"/>
    </location>
</feature>
<dbReference type="PROSITE" id="PS50600">
    <property type="entry name" value="ULP_PROTEASE"/>
    <property type="match status" value="1"/>
</dbReference>
<dbReference type="SUPFAM" id="SSF54001">
    <property type="entry name" value="Cysteine proteinases"/>
    <property type="match status" value="1"/>
</dbReference>
<keyword evidence="2" id="KW-0645">Protease</keyword>
<evidence type="ECO:0000256" key="3">
    <source>
        <dbReference type="ARBA" id="ARBA00022801"/>
    </source>
</evidence>
<feature type="compositionally biased region" description="Acidic residues" evidence="4">
    <location>
        <begin position="33"/>
        <end position="42"/>
    </location>
</feature>
<keyword evidence="3" id="KW-0378">Hydrolase</keyword>
<proteinExistence type="inferred from homology"/>
<feature type="region of interest" description="Disordered" evidence="4">
    <location>
        <begin position="681"/>
        <end position="821"/>
    </location>
</feature>
<name>A0ABM3QUQ9_SPIOL</name>
<accession>A0ABM3QUQ9</accession>
<organism evidence="6 7">
    <name type="scientific">Spinacia oleracea</name>
    <name type="common">Spinach</name>
    <dbReference type="NCBI Taxonomy" id="3562"/>
    <lineage>
        <taxon>Eukaryota</taxon>
        <taxon>Viridiplantae</taxon>
        <taxon>Streptophyta</taxon>
        <taxon>Embryophyta</taxon>
        <taxon>Tracheophyta</taxon>
        <taxon>Spermatophyta</taxon>
        <taxon>Magnoliopsida</taxon>
        <taxon>eudicotyledons</taxon>
        <taxon>Gunneridae</taxon>
        <taxon>Pentapetalae</taxon>
        <taxon>Caryophyllales</taxon>
        <taxon>Chenopodiaceae</taxon>
        <taxon>Chenopodioideae</taxon>
        <taxon>Anserineae</taxon>
        <taxon>Spinacia</taxon>
    </lineage>
</organism>
<feature type="compositionally biased region" description="Acidic residues" evidence="4">
    <location>
        <begin position="107"/>
        <end position="127"/>
    </location>
</feature>
<dbReference type="Proteomes" id="UP000813463">
    <property type="component" value="Chromosome 6"/>
</dbReference>
<feature type="region of interest" description="Disordered" evidence="4">
    <location>
        <begin position="156"/>
        <end position="176"/>
    </location>
</feature>
<feature type="compositionally biased region" description="Polar residues" evidence="4">
    <location>
        <begin position="791"/>
        <end position="807"/>
    </location>
</feature>
<evidence type="ECO:0000256" key="4">
    <source>
        <dbReference type="SAM" id="MobiDB-lite"/>
    </source>
</evidence>
<feature type="compositionally biased region" description="Polar residues" evidence="4">
    <location>
        <begin position="1"/>
        <end position="11"/>
    </location>
</feature>
<dbReference type="PANTHER" id="PTHR34835:SF34">
    <property type="entry name" value="OS08G0555500 PROTEIN"/>
    <property type="match status" value="1"/>
</dbReference>
<dbReference type="InterPro" id="IPR038765">
    <property type="entry name" value="Papain-like_cys_pep_sf"/>
</dbReference>
<dbReference type="Gene3D" id="3.40.395.10">
    <property type="entry name" value="Adenoviral Proteinase, Chain A"/>
    <property type="match status" value="1"/>
</dbReference>
<feature type="compositionally biased region" description="Basic and acidic residues" evidence="4">
    <location>
        <begin position="12"/>
        <end position="32"/>
    </location>
</feature>
<gene>
    <name evidence="7" type="primary">LOC110777729</name>
</gene>
<feature type="compositionally biased region" description="Acidic residues" evidence="4">
    <location>
        <begin position="723"/>
        <end position="742"/>
    </location>
</feature>
<evidence type="ECO:0000259" key="5">
    <source>
        <dbReference type="PROSITE" id="PS50600"/>
    </source>
</evidence>
<protein>
    <submittedName>
        <fullName evidence="7">Uncharacterized protein isoform X1</fullName>
    </submittedName>
</protein>
<feature type="compositionally biased region" description="Acidic residues" evidence="4">
    <location>
        <begin position="49"/>
        <end position="82"/>
    </location>
</feature>
<evidence type="ECO:0000256" key="2">
    <source>
        <dbReference type="ARBA" id="ARBA00022670"/>
    </source>
</evidence>
<keyword evidence="6" id="KW-1185">Reference proteome</keyword>
<dbReference type="PANTHER" id="PTHR34835">
    <property type="entry name" value="OS07G0283600 PROTEIN-RELATED"/>
    <property type="match status" value="1"/>
</dbReference>
<dbReference type="RefSeq" id="XP_056687099.1">
    <property type="nucleotide sequence ID" value="XM_056831121.1"/>
</dbReference>
<feature type="domain" description="Ubiquitin-like protease family profile" evidence="5">
    <location>
        <begin position="872"/>
        <end position="1053"/>
    </location>
</feature>
<evidence type="ECO:0000256" key="1">
    <source>
        <dbReference type="ARBA" id="ARBA00005234"/>
    </source>
</evidence>
<dbReference type="InterPro" id="IPR003653">
    <property type="entry name" value="Peptidase_C48_C"/>
</dbReference>
<dbReference type="Pfam" id="PF02902">
    <property type="entry name" value="Peptidase_C48"/>
    <property type="match status" value="1"/>
</dbReference>
<evidence type="ECO:0000313" key="7">
    <source>
        <dbReference type="RefSeq" id="XP_056687099.1"/>
    </source>
</evidence>
<dbReference type="GeneID" id="110777729"/>
<reference evidence="6" key="1">
    <citation type="journal article" date="2021" name="Nat. Commun.">
        <title>Genomic analyses provide insights into spinach domestication and the genetic basis of agronomic traits.</title>
        <authorList>
            <person name="Cai X."/>
            <person name="Sun X."/>
            <person name="Xu C."/>
            <person name="Sun H."/>
            <person name="Wang X."/>
            <person name="Ge C."/>
            <person name="Zhang Z."/>
            <person name="Wang Q."/>
            <person name="Fei Z."/>
            <person name="Jiao C."/>
            <person name="Wang Q."/>
        </authorList>
    </citation>
    <scope>NUCLEOTIDE SEQUENCE [LARGE SCALE GENOMIC DNA]</scope>
    <source>
        <strain evidence="6">cv. Varoflay</strain>
    </source>
</reference>
<sequence length="1100" mass="123664">MVIKGQSGSSSKPREKRVEVARNSKLKGKDPVVDEEMEEDEEGRSLSGDDSEESVFDGDAYEDVEDDEYEDEIYEDEEFEDELCQRTVKRAPKKRQSAKSRRVISYDEVEEEEDIEDEDGEYMDGGYEDEGEDVVVRVQKRGKSWKEVGQNALKKKAHLQMMRKRRREDYDDVDEGRRPVKKTILPAMKQMGRKFDETGVAKGKPPAKQKAIRGNNRRMFVRVPIPKHPMSRGEYAKFHGVVVATQRANCGRKQPSVICRTDAFSKIIAAFDESRRSCVRKMGFGGMLDLKISKLPRQLCYWLMSRLDGGNSYLVGGDGHVLPITASHWEYVFGFQNSGLPVPVKESDLPPGTLKAMALKYGEKNTSTSKSTIIIAKSVKELAGPVDGEGKIKPLANQRDRASFMENFMIVLLGQILCPSTDGGNMSLKLLGAVSVAKNASLYNWCEFCHTWLLDYGDACQRKIDHQGYAAGTGGCVLFLLIFYLDHLCRHPVRWDEFPRIKVWTQEEVDEAKNRDRKASEDYGRITTVDVVYGDPHPLYGREGRRSPAVEVAEMVAQMTSSEWRRTLAQEVTEMVMGQLAPLLQDRRGVSRERGMRSYHATDHLTIDVDGVAMPLDQSVNKVLTELDADDDSDVELQPSDGGRVFVGPHVSVPVMNPLDPVSHGDVPLVHTADDVGVVATDPETSKHPVDQTQQHVQVQAGDGPPPDGMSSEKVGQLGVVEDKEDGEDNGEENVEEPEEQDGGVKDGGPNNRDDDDDEGPANGPVQGTVAASPLENIAQENPPEDKNSEENTSQDNPTEGNTTDENLQTDDQEGPREKLILRIPRTNPKTRYRQTRVRMTKLESDVVAYVESYNPKGKEQGAMLIECDGNDANRMMCYSVVRPREYVHSQYVRAVANIYNREWALEYPTNSRRIMLDSSFAYQKLKTRETYAGLLKKWSTPLQKIVSADISVVYVPVVDNGHWWCVAFALKDQKIWFIDSMYTNPASEHSGDVKKLIAAVEYVLHWRDTQYNAALVWKLKQMHTWPLDSISFPDYNDNHACGIVMLMAIQESARAFTKTMHVGDINVARRALFLSHLNSDFNSCRPLLPQIVATHCPVR</sequence>
<feature type="region of interest" description="Disordered" evidence="4">
    <location>
        <begin position="1"/>
        <end position="127"/>
    </location>
</feature>
<feature type="compositionally biased region" description="Basic residues" evidence="4">
    <location>
        <begin position="87"/>
        <end position="102"/>
    </location>
</feature>
<reference evidence="7" key="2">
    <citation type="submission" date="2025-08" db="UniProtKB">
        <authorList>
            <consortium name="RefSeq"/>
        </authorList>
    </citation>
    <scope>IDENTIFICATION</scope>
    <source>
        <tissue evidence="7">Leaf</tissue>
    </source>
</reference>
<evidence type="ECO:0000313" key="6">
    <source>
        <dbReference type="Proteomes" id="UP000813463"/>
    </source>
</evidence>
<comment type="similarity">
    <text evidence="1">Belongs to the peptidase C48 family.</text>
</comment>